<proteinExistence type="predicted"/>
<keyword evidence="2" id="KW-0489">Methyltransferase</keyword>
<dbReference type="OMA" id="MANSLHF"/>
<evidence type="ECO:0000259" key="1">
    <source>
        <dbReference type="Pfam" id="PF13649"/>
    </source>
</evidence>
<organism evidence="2 3">
    <name type="scientific">Gemmatimonas aurantiaca</name>
    <dbReference type="NCBI Taxonomy" id="173480"/>
    <lineage>
        <taxon>Bacteria</taxon>
        <taxon>Pseudomonadati</taxon>
        <taxon>Gemmatimonadota</taxon>
        <taxon>Gemmatimonadia</taxon>
        <taxon>Gemmatimonadales</taxon>
        <taxon>Gemmatimonadaceae</taxon>
        <taxon>Gemmatimonas</taxon>
    </lineage>
</organism>
<keyword evidence="2" id="KW-0808">Transferase</keyword>
<gene>
    <name evidence="2" type="ORF">DGD08_12150</name>
</gene>
<dbReference type="EMBL" id="DPIY01000010">
    <property type="protein sequence ID" value="HCT57946.1"/>
    <property type="molecule type" value="Genomic_DNA"/>
</dbReference>
<dbReference type="InterPro" id="IPR041698">
    <property type="entry name" value="Methyltransf_25"/>
</dbReference>
<dbReference type="AlphaFoldDB" id="A0A3D4VA01"/>
<dbReference type="Proteomes" id="UP000264071">
    <property type="component" value="Unassembled WGS sequence"/>
</dbReference>
<feature type="domain" description="Methyltransferase" evidence="1">
    <location>
        <begin position="24"/>
        <end position="109"/>
    </location>
</feature>
<accession>A0A3D4VA01</accession>
<evidence type="ECO:0000313" key="3">
    <source>
        <dbReference type="Proteomes" id="UP000264071"/>
    </source>
</evidence>
<evidence type="ECO:0000313" key="2">
    <source>
        <dbReference type="EMBL" id="HCT57946.1"/>
    </source>
</evidence>
<reference evidence="2 3" key="1">
    <citation type="journal article" date="2018" name="Nat. Biotechnol.">
        <title>A standardized bacterial taxonomy based on genome phylogeny substantially revises the tree of life.</title>
        <authorList>
            <person name="Parks D.H."/>
            <person name="Chuvochina M."/>
            <person name="Waite D.W."/>
            <person name="Rinke C."/>
            <person name="Skarshewski A."/>
            <person name="Chaumeil P.A."/>
            <person name="Hugenholtz P."/>
        </authorList>
    </citation>
    <scope>NUCLEOTIDE SEQUENCE [LARGE SCALE GENOMIC DNA]</scope>
    <source>
        <strain evidence="2">UBA8844</strain>
    </source>
</reference>
<dbReference type="Gene3D" id="3.40.50.150">
    <property type="entry name" value="Vaccinia Virus protein VP39"/>
    <property type="match status" value="1"/>
</dbReference>
<name>A0A3D4VA01_9BACT</name>
<protein>
    <submittedName>
        <fullName evidence="2">Class I SAM-dependent methyltransferase</fullName>
    </submittedName>
</protein>
<comment type="caution">
    <text evidence="2">The sequence shown here is derived from an EMBL/GenBank/DDBJ whole genome shotgun (WGS) entry which is preliminary data.</text>
</comment>
<dbReference type="GO" id="GO:0032259">
    <property type="term" value="P:methylation"/>
    <property type="evidence" value="ECO:0007669"/>
    <property type="project" value="UniProtKB-KW"/>
</dbReference>
<dbReference type="GO" id="GO:0008168">
    <property type="term" value="F:methyltransferase activity"/>
    <property type="evidence" value="ECO:0007669"/>
    <property type="project" value="UniProtKB-KW"/>
</dbReference>
<dbReference type="SUPFAM" id="SSF53335">
    <property type="entry name" value="S-adenosyl-L-methionine-dependent methyltransferases"/>
    <property type="match status" value="1"/>
</dbReference>
<sequence length="176" mass="18849">MKVAEARTLIADAPIGRGAPQQWLDLGSGAGTFTLALAELLPAGSHILAVDVDAGALRTIPAVHAGVVIETHIGDAQSPPRQSADGVLLANLLHFVEDQPTMLERLATVAPLVLLVEYDSERPKPPWVPYPVSRTRAINLFRSAGYSQSVDLGSRTSRYGPERMYAMAFQQQPPSA</sequence>
<dbReference type="Pfam" id="PF13649">
    <property type="entry name" value="Methyltransf_25"/>
    <property type="match status" value="1"/>
</dbReference>
<dbReference type="CDD" id="cd02440">
    <property type="entry name" value="AdoMet_MTases"/>
    <property type="match status" value="1"/>
</dbReference>
<dbReference type="InterPro" id="IPR029063">
    <property type="entry name" value="SAM-dependent_MTases_sf"/>
</dbReference>